<evidence type="ECO:0000313" key="8">
    <source>
        <dbReference type="Proteomes" id="UP000516314"/>
    </source>
</evidence>
<dbReference type="AlphaFoldDB" id="A0A7G2EYJ3"/>
<dbReference type="PANTHER" id="PTHR21433">
    <property type="entry name" value="TRANSMEMBRANE PROTEIN INDUCED BY TUMOR NECROSIS FACTOR ALPHA"/>
    <property type="match status" value="1"/>
</dbReference>
<keyword evidence="5 6" id="KW-0472">Membrane</keyword>
<feature type="transmembrane region" description="Helical" evidence="6">
    <location>
        <begin position="6"/>
        <end position="27"/>
    </location>
</feature>
<dbReference type="EMBL" id="LR881469">
    <property type="protein sequence ID" value="CAD5327501.1"/>
    <property type="molecule type" value="Genomic_DNA"/>
</dbReference>
<evidence type="ECO:0000256" key="5">
    <source>
        <dbReference type="ARBA" id="ARBA00023136"/>
    </source>
</evidence>
<dbReference type="Proteomes" id="UP000516314">
    <property type="component" value="Chromosome 4"/>
</dbReference>
<dbReference type="PANTHER" id="PTHR21433:SF0">
    <property type="entry name" value="TRANSMEMBRANE PROTEIN 120 HOMOLOG"/>
    <property type="match status" value="1"/>
</dbReference>
<gene>
    <name evidence="7" type="ORF">AT9943_LOCUS15198</name>
</gene>
<keyword evidence="3 6" id="KW-0812">Transmembrane</keyword>
<name>A0A7G2EYJ3_ARATH</name>
<dbReference type="InterPro" id="IPR012926">
    <property type="entry name" value="TMEM120A/B"/>
</dbReference>
<protein>
    <submittedName>
        <fullName evidence="7">(thale cress) hypothetical protein</fullName>
    </submittedName>
</protein>
<dbReference type="Pfam" id="PF07851">
    <property type="entry name" value="TMEM120A-B"/>
    <property type="match status" value="1"/>
</dbReference>
<evidence type="ECO:0000256" key="6">
    <source>
        <dbReference type="SAM" id="Phobius"/>
    </source>
</evidence>
<reference evidence="7 8" key="1">
    <citation type="submission" date="2020-09" db="EMBL/GenBank/DDBJ databases">
        <authorList>
            <person name="Ashkenazy H."/>
        </authorList>
    </citation>
    <scope>NUCLEOTIDE SEQUENCE [LARGE SCALE GENOMIC DNA]</scope>
    <source>
        <strain evidence="8">cv. Cdm-0</strain>
    </source>
</reference>
<sequence>MNVLFFYSPTCKAWLLFLYAGLAMLENILRAKGSNIRPWWLYHHYCAMALALVSLTWESKGQPNCVQKQRGVHLFLQWAMMQEVSPCFYKTDINAKDYTLALH</sequence>
<proteinExistence type="inferred from homology"/>
<evidence type="ECO:0000256" key="4">
    <source>
        <dbReference type="ARBA" id="ARBA00022989"/>
    </source>
</evidence>
<comment type="similarity">
    <text evidence="2">Belongs to the TMEM120 family.</text>
</comment>
<evidence type="ECO:0000313" key="7">
    <source>
        <dbReference type="EMBL" id="CAD5327501.1"/>
    </source>
</evidence>
<keyword evidence="4 6" id="KW-1133">Transmembrane helix</keyword>
<comment type="subcellular location">
    <subcellularLocation>
        <location evidence="1">Membrane</location>
        <topology evidence="1">Multi-pass membrane protein</topology>
    </subcellularLocation>
</comment>
<evidence type="ECO:0000256" key="3">
    <source>
        <dbReference type="ARBA" id="ARBA00022692"/>
    </source>
</evidence>
<organism evidence="7 8">
    <name type="scientific">Arabidopsis thaliana</name>
    <name type="common">Mouse-ear cress</name>
    <dbReference type="NCBI Taxonomy" id="3702"/>
    <lineage>
        <taxon>Eukaryota</taxon>
        <taxon>Viridiplantae</taxon>
        <taxon>Streptophyta</taxon>
        <taxon>Embryophyta</taxon>
        <taxon>Tracheophyta</taxon>
        <taxon>Spermatophyta</taxon>
        <taxon>Magnoliopsida</taxon>
        <taxon>eudicotyledons</taxon>
        <taxon>Gunneridae</taxon>
        <taxon>Pentapetalae</taxon>
        <taxon>rosids</taxon>
        <taxon>malvids</taxon>
        <taxon>Brassicales</taxon>
        <taxon>Brassicaceae</taxon>
        <taxon>Camelineae</taxon>
        <taxon>Arabidopsis</taxon>
    </lineage>
</organism>
<accession>A0A7G2EYJ3</accession>
<evidence type="ECO:0000256" key="1">
    <source>
        <dbReference type="ARBA" id="ARBA00004141"/>
    </source>
</evidence>
<dbReference type="GO" id="GO:0016020">
    <property type="term" value="C:membrane"/>
    <property type="evidence" value="ECO:0007669"/>
    <property type="project" value="UniProtKB-SubCell"/>
</dbReference>
<feature type="transmembrane region" description="Helical" evidence="6">
    <location>
        <begin position="39"/>
        <end position="57"/>
    </location>
</feature>
<evidence type="ECO:0000256" key="2">
    <source>
        <dbReference type="ARBA" id="ARBA00009700"/>
    </source>
</evidence>